<comment type="caution">
    <text evidence="3">The sequence shown here is derived from an EMBL/GenBank/DDBJ whole genome shotgun (WGS) entry which is preliminary data.</text>
</comment>
<evidence type="ECO:0000256" key="1">
    <source>
        <dbReference type="SAM" id="MobiDB-lite"/>
    </source>
</evidence>
<evidence type="ECO:0000256" key="2">
    <source>
        <dbReference type="SAM" id="SignalP"/>
    </source>
</evidence>
<evidence type="ECO:0000313" key="4">
    <source>
        <dbReference type="Proteomes" id="UP000276133"/>
    </source>
</evidence>
<gene>
    <name evidence="3" type="ORF">BpHYR1_041354</name>
</gene>
<reference evidence="3 4" key="1">
    <citation type="journal article" date="2018" name="Sci. Rep.">
        <title>Genomic signatures of local adaptation to the degree of environmental predictability in rotifers.</title>
        <authorList>
            <person name="Franch-Gras L."/>
            <person name="Hahn C."/>
            <person name="Garcia-Roger E.M."/>
            <person name="Carmona M.J."/>
            <person name="Serra M."/>
            <person name="Gomez A."/>
        </authorList>
    </citation>
    <scope>NUCLEOTIDE SEQUENCE [LARGE SCALE GENOMIC DNA]</scope>
    <source>
        <strain evidence="3">HYR1</strain>
    </source>
</reference>
<name>A0A3M7SLL1_BRAPC</name>
<proteinExistence type="predicted"/>
<dbReference type="EMBL" id="REGN01001171">
    <property type="protein sequence ID" value="RNA36520.1"/>
    <property type="molecule type" value="Genomic_DNA"/>
</dbReference>
<dbReference type="Proteomes" id="UP000276133">
    <property type="component" value="Unassembled WGS sequence"/>
</dbReference>
<sequence length="82" mass="9059">MRNLIFLMILVIFVSLCSSEIQNSTENSNSTDKIPDNFDNSTTANMENKDTLGLTSDAHNFSGKLNFSTILIFVSLLLIGNN</sequence>
<accession>A0A3M7SLL1</accession>
<feature type="region of interest" description="Disordered" evidence="1">
    <location>
        <begin position="23"/>
        <end position="44"/>
    </location>
</feature>
<feature type="chain" id="PRO_5017961252" evidence="2">
    <location>
        <begin position="20"/>
        <end position="82"/>
    </location>
</feature>
<feature type="signal peptide" evidence="2">
    <location>
        <begin position="1"/>
        <end position="19"/>
    </location>
</feature>
<evidence type="ECO:0000313" key="3">
    <source>
        <dbReference type="EMBL" id="RNA36520.1"/>
    </source>
</evidence>
<organism evidence="3 4">
    <name type="scientific">Brachionus plicatilis</name>
    <name type="common">Marine rotifer</name>
    <name type="synonym">Brachionus muelleri</name>
    <dbReference type="NCBI Taxonomy" id="10195"/>
    <lineage>
        <taxon>Eukaryota</taxon>
        <taxon>Metazoa</taxon>
        <taxon>Spiralia</taxon>
        <taxon>Gnathifera</taxon>
        <taxon>Rotifera</taxon>
        <taxon>Eurotatoria</taxon>
        <taxon>Monogononta</taxon>
        <taxon>Pseudotrocha</taxon>
        <taxon>Ploima</taxon>
        <taxon>Brachionidae</taxon>
        <taxon>Brachionus</taxon>
    </lineage>
</organism>
<protein>
    <submittedName>
        <fullName evidence="3">Uncharacterized protein</fullName>
    </submittedName>
</protein>
<keyword evidence="2" id="KW-0732">Signal</keyword>
<dbReference type="AlphaFoldDB" id="A0A3M7SLL1"/>
<keyword evidence="4" id="KW-1185">Reference proteome</keyword>